<keyword evidence="3 12" id="KW-0813">Transport</keyword>
<keyword evidence="8 12" id="KW-1133">Transmembrane helix</keyword>
<dbReference type="GO" id="GO:0016787">
    <property type="term" value="F:hydrolase activity"/>
    <property type="evidence" value="ECO:0007669"/>
    <property type="project" value="UniProtKB-KW"/>
</dbReference>
<dbReference type="GO" id="GO:0005886">
    <property type="term" value="C:plasma membrane"/>
    <property type="evidence" value="ECO:0007669"/>
    <property type="project" value="UniProtKB-SubCell"/>
</dbReference>
<evidence type="ECO:0000256" key="5">
    <source>
        <dbReference type="ARBA" id="ARBA00022547"/>
    </source>
</evidence>
<dbReference type="AlphaFoldDB" id="A0A2K8KR51"/>
<dbReference type="GO" id="GO:0042777">
    <property type="term" value="P:proton motive force-driven plasma membrane ATP synthesis"/>
    <property type="evidence" value="ECO:0007669"/>
    <property type="project" value="TreeGrafter"/>
</dbReference>
<dbReference type="GO" id="GO:0045259">
    <property type="term" value="C:proton-transporting ATP synthase complex"/>
    <property type="evidence" value="ECO:0007669"/>
    <property type="project" value="UniProtKB-KW"/>
</dbReference>
<comment type="similarity">
    <text evidence="2 12 13">Belongs to the ATPase A chain family.</text>
</comment>
<dbReference type="PRINTS" id="PR00123">
    <property type="entry name" value="ATPASEA"/>
</dbReference>
<reference evidence="14 15" key="1">
    <citation type="journal article" date="2017" name="Environ. Microbiol.">
        <title>Genomic and physiological analyses of 'Reinekea forsetii' reveal a versatile opportunistic lifestyle during spring algae blooms.</title>
        <authorList>
            <person name="Avci B."/>
            <person name="Hahnke R.L."/>
            <person name="Chafee M."/>
            <person name="Fischer T."/>
            <person name="Gruber-Vodicka H."/>
            <person name="Tegetmeyer H.E."/>
            <person name="Harder J."/>
            <person name="Fuchs B.M."/>
            <person name="Amann R.I."/>
            <person name="Teeling H."/>
        </authorList>
    </citation>
    <scope>NUCLEOTIDE SEQUENCE [LARGE SCALE GENOMIC DNA]</scope>
    <source>
        <strain evidence="14 15">Hel1_31_D35</strain>
    </source>
</reference>
<dbReference type="InterPro" id="IPR035908">
    <property type="entry name" value="F0_ATP_A_sf"/>
</dbReference>
<dbReference type="Pfam" id="PF00119">
    <property type="entry name" value="ATP-synt_A"/>
    <property type="match status" value="1"/>
</dbReference>
<evidence type="ECO:0000256" key="12">
    <source>
        <dbReference type="HAMAP-Rule" id="MF_01393"/>
    </source>
</evidence>
<feature type="transmembrane region" description="Helical" evidence="12">
    <location>
        <begin position="267"/>
        <end position="288"/>
    </location>
</feature>
<evidence type="ECO:0000256" key="6">
    <source>
        <dbReference type="ARBA" id="ARBA00022692"/>
    </source>
</evidence>
<keyword evidence="5 12" id="KW-0138">CF(0)</keyword>
<evidence type="ECO:0000256" key="8">
    <source>
        <dbReference type="ARBA" id="ARBA00022989"/>
    </source>
</evidence>
<keyword evidence="7 12" id="KW-0375">Hydrogen ion transport</keyword>
<dbReference type="Proteomes" id="UP000229757">
    <property type="component" value="Chromosome"/>
</dbReference>
<dbReference type="KEGG" id="rfo:REIFOR_00199"/>
<dbReference type="NCBIfam" id="NF004477">
    <property type="entry name" value="PRK05815.1-1"/>
    <property type="match status" value="1"/>
</dbReference>
<dbReference type="PANTHER" id="PTHR42823:SF3">
    <property type="entry name" value="ATP SYNTHASE SUBUNIT A, CHLOROPLASTIC"/>
    <property type="match status" value="1"/>
</dbReference>
<feature type="transmembrane region" description="Helical" evidence="12">
    <location>
        <begin position="240"/>
        <end position="261"/>
    </location>
</feature>
<dbReference type="CDD" id="cd00310">
    <property type="entry name" value="ATP-synt_Fo_a_6"/>
    <property type="match status" value="1"/>
</dbReference>
<accession>A0A2K8KR51</accession>
<name>A0A2K8KR51_9GAMM</name>
<feature type="transmembrane region" description="Helical" evidence="12">
    <location>
        <begin position="167"/>
        <end position="186"/>
    </location>
</feature>
<gene>
    <name evidence="12" type="primary">atpB</name>
    <name evidence="14" type="ORF">REIFOR_00199</name>
</gene>
<evidence type="ECO:0000256" key="10">
    <source>
        <dbReference type="ARBA" id="ARBA00023136"/>
    </source>
</evidence>
<keyword evidence="11 12" id="KW-0066">ATP synthesis</keyword>
<keyword evidence="4 12" id="KW-1003">Cell membrane</keyword>
<evidence type="ECO:0000256" key="13">
    <source>
        <dbReference type="RuleBase" id="RU000483"/>
    </source>
</evidence>
<evidence type="ECO:0000256" key="1">
    <source>
        <dbReference type="ARBA" id="ARBA00004141"/>
    </source>
</evidence>
<feature type="transmembrane region" description="Helical" evidence="12">
    <location>
        <begin position="66"/>
        <end position="84"/>
    </location>
</feature>
<feature type="transmembrane region" description="Helical" evidence="12">
    <location>
        <begin position="206"/>
        <end position="228"/>
    </location>
</feature>
<evidence type="ECO:0000256" key="9">
    <source>
        <dbReference type="ARBA" id="ARBA00023065"/>
    </source>
</evidence>
<feature type="transmembrane region" description="Helical" evidence="12">
    <location>
        <begin position="120"/>
        <end position="146"/>
    </location>
</feature>
<dbReference type="OrthoDB" id="9789241at2"/>
<evidence type="ECO:0000256" key="2">
    <source>
        <dbReference type="ARBA" id="ARBA00006810"/>
    </source>
</evidence>
<dbReference type="RefSeq" id="WP_100255789.1">
    <property type="nucleotide sequence ID" value="NZ_CP011797.1"/>
</dbReference>
<dbReference type="InterPro" id="IPR023011">
    <property type="entry name" value="ATP_synth_F0_asu_AS"/>
</dbReference>
<keyword evidence="15" id="KW-1185">Reference proteome</keyword>
<protein>
    <recommendedName>
        <fullName evidence="12 13">ATP synthase subunit a</fullName>
    </recommendedName>
    <alternativeName>
        <fullName evidence="12">ATP synthase F0 sector subunit a</fullName>
    </alternativeName>
    <alternativeName>
        <fullName evidence="12">F-ATPase subunit 6</fullName>
    </alternativeName>
</protein>
<evidence type="ECO:0000313" key="14">
    <source>
        <dbReference type="EMBL" id="ATX75376.1"/>
    </source>
</evidence>
<evidence type="ECO:0000256" key="7">
    <source>
        <dbReference type="ARBA" id="ARBA00022781"/>
    </source>
</evidence>
<keyword evidence="14" id="KW-0378">Hydrolase</keyword>
<dbReference type="InterPro" id="IPR000568">
    <property type="entry name" value="ATP_synth_F0_asu"/>
</dbReference>
<dbReference type="InterPro" id="IPR045082">
    <property type="entry name" value="ATP_syn_F0_a_bact/chloroplast"/>
</dbReference>
<evidence type="ECO:0000256" key="11">
    <source>
        <dbReference type="ARBA" id="ARBA00023310"/>
    </source>
</evidence>
<keyword evidence="10 12" id="KW-0472">Membrane</keyword>
<comment type="function">
    <text evidence="12 13">Key component of the proton channel; it plays a direct role in the translocation of protons across the membrane.</text>
</comment>
<evidence type="ECO:0000256" key="3">
    <source>
        <dbReference type="ARBA" id="ARBA00022448"/>
    </source>
</evidence>
<comment type="subcellular location">
    <subcellularLocation>
        <location evidence="12 13">Cell membrane</location>
        <topology evidence="12 13">Multi-pass membrane protein</topology>
    </subcellularLocation>
    <subcellularLocation>
        <location evidence="1">Membrane</location>
        <topology evidence="1">Multi-pass membrane protein</topology>
    </subcellularLocation>
</comment>
<keyword evidence="9 12" id="KW-0406">Ion transport</keyword>
<dbReference type="EMBL" id="CP011797">
    <property type="protein sequence ID" value="ATX75376.1"/>
    <property type="molecule type" value="Genomic_DNA"/>
</dbReference>
<dbReference type="GO" id="GO:0046933">
    <property type="term" value="F:proton-transporting ATP synthase activity, rotational mechanism"/>
    <property type="evidence" value="ECO:0007669"/>
    <property type="project" value="UniProtKB-UniRule"/>
</dbReference>
<sequence>MATNEGGYASSAEYIEHHLTNLTYGHIPDGATLCDGSIAGQAYWGFAHCTQESAAMGFNAINVDSMAWSIGLGLLFLFTFWRVGKNATAEVPTGMQNAVESVIEFVETTVNDIFHVRNPLIAPLALTVFCWVLLSNLMDILPVDLIPTILNKVFGIGFQKIVPSTDPNITLGTAVFVFIMMLFYSIKIKGWGFLRELTLQPFNHWAFIPFNVFIEVVGLLAKPFSLGLRLFGNLYAAEIIFILIALMFGGGFAIAILGGVLQLSWAFFHILVIPLQAFIFMVLTIVYLSQAHEDH</sequence>
<proteinExistence type="inferred from homology"/>
<dbReference type="PANTHER" id="PTHR42823">
    <property type="entry name" value="ATP SYNTHASE SUBUNIT A, CHLOROPLASTIC"/>
    <property type="match status" value="1"/>
</dbReference>
<dbReference type="HAMAP" id="MF_01393">
    <property type="entry name" value="ATP_synth_a_bact"/>
    <property type="match status" value="1"/>
</dbReference>
<evidence type="ECO:0000256" key="4">
    <source>
        <dbReference type="ARBA" id="ARBA00022475"/>
    </source>
</evidence>
<dbReference type="Gene3D" id="1.20.120.220">
    <property type="entry name" value="ATP synthase, F0 complex, subunit A"/>
    <property type="match status" value="1"/>
</dbReference>
<organism evidence="14 15">
    <name type="scientific">Reinekea forsetii</name>
    <dbReference type="NCBI Taxonomy" id="1336806"/>
    <lineage>
        <taxon>Bacteria</taxon>
        <taxon>Pseudomonadati</taxon>
        <taxon>Pseudomonadota</taxon>
        <taxon>Gammaproteobacteria</taxon>
        <taxon>Oceanospirillales</taxon>
        <taxon>Saccharospirillaceae</taxon>
        <taxon>Reinekea</taxon>
    </lineage>
</organism>
<keyword evidence="6 12" id="KW-0812">Transmembrane</keyword>
<dbReference type="PROSITE" id="PS00449">
    <property type="entry name" value="ATPASE_A"/>
    <property type="match status" value="1"/>
</dbReference>
<evidence type="ECO:0000313" key="15">
    <source>
        <dbReference type="Proteomes" id="UP000229757"/>
    </source>
</evidence>
<dbReference type="FunFam" id="1.20.120.220:FF:000002">
    <property type="entry name" value="ATP synthase subunit a"/>
    <property type="match status" value="1"/>
</dbReference>
<dbReference type="SUPFAM" id="SSF81336">
    <property type="entry name" value="F1F0 ATP synthase subunit A"/>
    <property type="match status" value="1"/>
</dbReference>
<dbReference type="NCBIfam" id="TIGR01131">
    <property type="entry name" value="ATP_synt_6_or_A"/>
    <property type="match status" value="1"/>
</dbReference>